<dbReference type="EMBL" id="MKIO01000021">
    <property type="protein sequence ID" value="OLP56515.1"/>
    <property type="molecule type" value="Genomic_DNA"/>
</dbReference>
<name>A0A1Q9AME2_9HYPH</name>
<dbReference type="Pfam" id="PF11899">
    <property type="entry name" value="DUF3419"/>
    <property type="match status" value="1"/>
</dbReference>
<accession>A0A1Q9AME2</accession>
<gene>
    <name evidence="1" type="ORF">BJF92_10420</name>
</gene>
<protein>
    <submittedName>
        <fullName evidence="1">S-adenosylmethionine--diacylglycerol 3-amino-3-carboxypropyl transferase</fullName>
    </submittedName>
</protein>
<dbReference type="STRING" id="1672749.BJF92_10420"/>
<evidence type="ECO:0000313" key="2">
    <source>
        <dbReference type="Proteomes" id="UP000186143"/>
    </source>
</evidence>
<dbReference type="AlphaFoldDB" id="A0A1Q9AME2"/>
<proteinExistence type="predicted"/>
<sequence>MTDLASTELPASSQHRGKNAKLKSALLRHRALSLQGLSERTFGLLFSGLVYPQIWEDPIVDMAAMEIAPHHNIVTIGSGGCNMLAYLSGGPRHIDVVDLNTHHVALNRLKLAAFRALPGHGDVVRFLARDGLSSNIAAYDRFIASALDAETRAYWEKRSPSGKRRIRVFSRNIYKTGLLGRFIGLGHLVARLHGVDLTELTQARSLRDQRRIFDTRIAPLFDKPVIRWITSRKSSLFGLGIPPQQFDELARLSDSRSVADVLRQRLEKLACHFPLRDNPFAWQAFARRYPNGEEGVLPLYLRPESYEAIRNNTDRVQVHHASFTDLLATKQAGSMHRYVLLDAQDWMTDAQLNALWSEITRTASPDAVVIFRTAGEDSIVEGRLAKVVRDQWFYDTARSAELSPQDRSAIYGAFHIYRKIA</sequence>
<dbReference type="Proteomes" id="UP000186143">
    <property type="component" value="Unassembled WGS sequence"/>
</dbReference>
<keyword evidence="1" id="KW-0808">Transferase</keyword>
<dbReference type="RefSeq" id="WP_075633531.1">
    <property type="nucleotide sequence ID" value="NZ_MKIO01000021.1"/>
</dbReference>
<comment type="caution">
    <text evidence="1">The sequence shown here is derived from an EMBL/GenBank/DDBJ whole genome shotgun (WGS) entry which is preliminary data.</text>
</comment>
<reference evidence="1 2" key="1">
    <citation type="submission" date="2016-09" db="EMBL/GenBank/DDBJ databases">
        <title>Rhizobium sp. nov., a novel species isolated from the rice rhizosphere.</title>
        <authorList>
            <person name="Zhao J."/>
            <person name="Zhang X."/>
        </authorList>
    </citation>
    <scope>NUCLEOTIDE SEQUENCE [LARGE SCALE GENOMIC DNA]</scope>
    <source>
        <strain evidence="1 2">MH17</strain>
    </source>
</reference>
<dbReference type="OrthoDB" id="1522784at2"/>
<evidence type="ECO:0000313" key="1">
    <source>
        <dbReference type="EMBL" id="OLP56515.1"/>
    </source>
</evidence>
<dbReference type="SUPFAM" id="SSF53335">
    <property type="entry name" value="S-adenosyl-L-methionine-dependent methyltransferases"/>
    <property type="match status" value="1"/>
</dbReference>
<dbReference type="InterPro" id="IPR029063">
    <property type="entry name" value="SAM-dependent_MTases_sf"/>
</dbReference>
<dbReference type="GO" id="GO:0016740">
    <property type="term" value="F:transferase activity"/>
    <property type="evidence" value="ECO:0007669"/>
    <property type="project" value="UniProtKB-KW"/>
</dbReference>
<organism evidence="1 2">
    <name type="scientific">Xaviernesmea rhizosphaerae</name>
    <dbReference type="NCBI Taxonomy" id="1672749"/>
    <lineage>
        <taxon>Bacteria</taxon>
        <taxon>Pseudomonadati</taxon>
        <taxon>Pseudomonadota</taxon>
        <taxon>Alphaproteobacteria</taxon>
        <taxon>Hyphomicrobiales</taxon>
        <taxon>Rhizobiaceae</taxon>
        <taxon>Rhizobium/Agrobacterium group</taxon>
        <taxon>Xaviernesmea</taxon>
    </lineage>
</organism>
<dbReference type="PANTHER" id="PTHR47473">
    <property type="entry name" value="BTA1P"/>
    <property type="match status" value="1"/>
</dbReference>
<dbReference type="PANTHER" id="PTHR47473:SF1">
    <property type="entry name" value="METHYLTRANSFERASE DOMAIN-CONTAINING PROTEIN"/>
    <property type="match status" value="1"/>
</dbReference>
<dbReference type="InterPro" id="IPR021829">
    <property type="entry name" value="DUF3419"/>
</dbReference>